<reference evidence="2 3" key="1">
    <citation type="journal article" date="2024" name="J Genomics">
        <title>Draft genome sequencing and assembly of Favolaschia claudopus CIRM-BRFM 2984 isolated from oak limbs.</title>
        <authorList>
            <person name="Navarro D."/>
            <person name="Drula E."/>
            <person name="Chaduli D."/>
            <person name="Cazenave R."/>
            <person name="Ahrendt S."/>
            <person name="Wang J."/>
            <person name="Lipzen A."/>
            <person name="Daum C."/>
            <person name="Barry K."/>
            <person name="Grigoriev I.V."/>
            <person name="Favel A."/>
            <person name="Rosso M.N."/>
            <person name="Martin F."/>
        </authorList>
    </citation>
    <scope>NUCLEOTIDE SEQUENCE [LARGE SCALE GENOMIC DNA]</scope>
    <source>
        <strain evidence="2 3">CIRM-BRFM 2984</strain>
    </source>
</reference>
<dbReference type="EMBL" id="JAWWNJ010000089">
    <property type="protein sequence ID" value="KAK7000130.1"/>
    <property type="molecule type" value="Genomic_DNA"/>
</dbReference>
<evidence type="ECO:0000313" key="2">
    <source>
        <dbReference type="EMBL" id="KAK7000130.1"/>
    </source>
</evidence>
<feature type="compositionally biased region" description="Low complexity" evidence="1">
    <location>
        <begin position="127"/>
        <end position="150"/>
    </location>
</feature>
<evidence type="ECO:0000256" key="1">
    <source>
        <dbReference type="SAM" id="MobiDB-lite"/>
    </source>
</evidence>
<organism evidence="2 3">
    <name type="scientific">Favolaschia claudopus</name>
    <dbReference type="NCBI Taxonomy" id="2862362"/>
    <lineage>
        <taxon>Eukaryota</taxon>
        <taxon>Fungi</taxon>
        <taxon>Dikarya</taxon>
        <taxon>Basidiomycota</taxon>
        <taxon>Agaricomycotina</taxon>
        <taxon>Agaricomycetes</taxon>
        <taxon>Agaricomycetidae</taxon>
        <taxon>Agaricales</taxon>
        <taxon>Marasmiineae</taxon>
        <taxon>Mycenaceae</taxon>
        <taxon>Favolaschia</taxon>
    </lineage>
</organism>
<feature type="compositionally biased region" description="Acidic residues" evidence="1">
    <location>
        <begin position="153"/>
        <end position="178"/>
    </location>
</feature>
<sequence length="231" mass="24417">MTSVPPQSGEIFTGNINKFNRATLARLCAALQLNVTGKGGKNPVKEDYLAAAKERVFVSGKNCLGDNPHFAGIQEGSRKSGTVKTSAHKAAEDLAEQSKNQAPVITGANLKLRKMGITTDPVGQTRLLKSGAAKPSASGASRSSSLTALADTDGGEDNEDSKEEKEEEEKEEEEEEEAEGKPKSKTASELVNSIVLLKMTNSANPADIAEAFVPGMKITKTSMANGTTRHE</sequence>
<proteinExistence type="predicted"/>
<feature type="non-terminal residue" evidence="2">
    <location>
        <position position="231"/>
    </location>
</feature>
<name>A0AAW0A2E0_9AGAR</name>
<dbReference type="Proteomes" id="UP001362999">
    <property type="component" value="Unassembled WGS sequence"/>
</dbReference>
<dbReference type="AlphaFoldDB" id="A0AAW0A2E0"/>
<evidence type="ECO:0000313" key="3">
    <source>
        <dbReference type="Proteomes" id="UP001362999"/>
    </source>
</evidence>
<accession>A0AAW0A2E0</accession>
<protein>
    <submittedName>
        <fullName evidence="2">Uncharacterized protein</fullName>
    </submittedName>
</protein>
<gene>
    <name evidence="2" type="ORF">R3P38DRAFT_3219004</name>
</gene>
<comment type="caution">
    <text evidence="2">The sequence shown here is derived from an EMBL/GenBank/DDBJ whole genome shotgun (WGS) entry which is preliminary data.</text>
</comment>
<keyword evidence="3" id="KW-1185">Reference proteome</keyword>
<feature type="region of interest" description="Disordered" evidence="1">
    <location>
        <begin position="126"/>
        <end position="188"/>
    </location>
</feature>